<feature type="compositionally biased region" description="Polar residues" evidence="1">
    <location>
        <begin position="89"/>
        <end position="102"/>
    </location>
</feature>
<feature type="compositionally biased region" description="Low complexity" evidence="1">
    <location>
        <begin position="132"/>
        <end position="152"/>
    </location>
</feature>
<dbReference type="STRING" id="1391915.U7Q5I7"/>
<gene>
    <name evidence="2" type="ORF">HMPREF1624_00266</name>
</gene>
<sequence length="1242" mass="136577">MAPRSSSPRIITLSDLQGNRGGNASMEDSIRQLTRAIRQNGSEWLPTDTHISYTETGDNNSGDDGGDNGGSKIRGFGRLLGRGSDRVTRSNSARNKSDSSTIAVRGSISRTDPDDIPYHLRSRGPSASMPASGRASSTLRDSSSASARGTARGSRRGSGGAASRRTGSGHSARGRGGADNNNDGTYPVATAEPEEAAEEPETGKGKRDGRAPVQSPPPLHDSVAPHQLPILEEESQGPTSSAVFVPVVVPGIPAAAPPASAAATDRPRDDASAFVEVSSFDLSQLEIRDQSEGGSEIGQHGSEDDDQLNMDIGKLLDDGEVFSDLNDLDEDPYGDDNTRQHRAIKQAFLYLAQKDATSDPQWHTNFAKIEKFINTLLGASEDDAESNSNRYAGVDEGLANALAAAEAALAAEGGSAETLDGRQHVRQQATVDHPSQLLLGGVDSLLRAIRGFNGRDMEPPTPARLLESADDLQSQVQSPPLQDLLQTSGRRFAGQLACHAEAERIVRSEDMQGTHVDVAATGSLDQAPAAQLETHPFTVHMGRYRRFRQHWMQQTRQTTEAANSNRRGWATLPPFEGAYSLGRIGDATDSNEDENEDEDEDSSLFTRLPLPVPMERDRRLLVLLRGLGRLLLRRLDIAPRPFLTEVHRYVELGLRGDAPDASLRLRGRFDFEPQSTFSTPRPVRRINETEARWLQFLLSDSTNEALSAALPRGPHLDEDTSVDPDNAEEVHDKTLDEGSRALYHVFAHRFQALLDDPGRTVFRTADTAVPVTVLMLAINGVPSDPDGRSEATEKTQFCLYDVLHFLARLSRAGRCRFVHYPFEETHGFVQRPLLDVHPEHRIHSTWVTRSQATPASADEAIGAPNRSIDVDVSWAETLSSGHATDSTALPPNVRQFFSALAYRFGRTLRELELVERPRWEPYLRHRRDGRANAMQASIRTWQNTYHSLLHQSGALFEAQADGIPTSFADVLRLADPANFAELEAAHGGVTETQARAVVRSRLIDEAASGQATPLAGWPATATSNASAALWDWAHPSIVGEAPQFFHRDRWPLHLQTTETAARVVDEARIALDPELLWDPASEDPASPQYLWLWSGPSYGYHRMKRVVREYHLGDTELKRQVIARDLTRRVAAAIGMDLDAEREEEENRARGFFGWLGSKLPFGRKWKRNEADDDDNDEGEEDDDGQRTETIDFERTELPAVTGYPQSIDWMALVRARMDAIAAEQADAAEEEADDRDEPEME</sequence>
<feature type="region of interest" description="Disordered" evidence="1">
    <location>
        <begin position="1"/>
        <end position="25"/>
    </location>
</feature>
<feature type="region of interest" description="Disordered" evidence="1">
    <location>
        <begin position="288"/>
        <end position="308"/>
    </location>
</feature>
<feature type="compositionally biased region" description="Low complexity" evidence="1">
    <location>
        <begin position="161"/>
        <end position="171"/>
    </location>
</feature>
<proteinExistence type="predicted"/>
<feature type="region of interest" description="Disordered" evidence="1">
    <location>
        <begin position="1223"/>
        <end position="1242"/>
    </location>
</feature>
<name>U7Q5I7_SPOS1</name>
<feature type="region of interest" description="Disordered" evidence="1">
    <location>
        <begin position="39"/>
        <end position="224"/>
    </location>
</feature>
<feature type="compositionally biased region" description="Basic and acidic residues" evidence="1">
    <location>
        <begin position="1185"/>
        <end position="1197"/>
    </location>
</feature>
<evidence type="ECO:0000313" key="3">
    <source>
        <dbReference type="Proteomes" id="UP000018087"/>
    </source>
</evidence>
<feature type="region of interest" description="Disordered" evidence="1">
    <location>
        <begin position="1168"/>
        <end position="1198"/>
    </location>
</feature>
<protein>
    <submittedName>
        <fullName evidence="2">Uncharacterized protein</fullName>
    </submittedName>
</protein>
<keyword evidence="3" id="KW-1185">Reference proteome</keyword>
<dbReference type="HOGENOM" id="CLU_266796_0_0_1"/>
<feature type="region of interest" description="Disordered" evidence="1">
    <location>
        <begin position="580"/>
        <end position="603"/>
    </location>
</feature>
<feature type="compositionally biased region" description="Polar residues" evidence="1">
    <location>
        <begin position="1"/>
        <end position="17"/>
    </location>
</feature>
<feature type="compositionally biased region" description="Acidic residues" evidence="1">
    <location>
        <begin position="1171"/>
        <end position="1184"/>
    </location>
</feature>
<evidence type="ECO:0000256" key="1">
    <source>
        <dbReference type="SAM" id="MobiDB-lite"/>
    </source>
</evidence>
<dbReference type="Proteomes" id="UP000018087">
    <property type="component" value="Unassembled WGS sequence"/>
</dbReference>
<dbReference type="AlphaFoldDB" id="U7Q5I7"/>
<organism evidence="2 3">
    <name type="scientific">Sporothrix schenckii (strain ATCC 58251 / de Perez 2211183)</name>
    <name type="common">Rose-picker's disease fungus</name>
    <dbReference type="NCBI Taxonomy" id="1391915"/>
    <lineage>
        <taxon>Eukaryota</taxon>
        <taxon>Fungi</taxon>
        <taxon>Dikarya</taxon>
        <taxon>Ascomycota</taxon>
        <taxon>Pezizomycotina</taxon>
        <taxon>Sordariomycetes</taxon>
        <taxon>Sordariomycetidae</taxon>
        <taxon>Ophiostomatales</taxon>
        <taxon>Ophiostomataceae</taxon>
        <taxon>Sporothrix</taxon>
    </lineage>
</organism>
<dbReference type="EMBL" id="KI440842">
    <property type="protein sequence ID" value="ERT01971.1"/>
    <property type="molecule type" value="Genomic_DNA"/>
</dbReference>
<feature type="compositionally biased region" description="Acidic residues" evidence="1">
    <location>
        <begin position="1227"/>
        <end position="1242"/>
    </location>
</feature>
<evidence type="ECO:0000313" key="2">
    <source>
        <dbReference type="EMBL" id="ERT01971.1"/>
    </source>
</evidence>
<reference evidence="3" key="1">
    <citation type="journal article" date="2014" name="Genome Announc.">
        <title>Genome sequence of the pathogenic fungus Sporothrix schenckii (ATCC 58251).</title>
        <authorList>
            <person name="Cuomo C.A."/>
            <person name="Rodriguez-Del Valle N."/>
            <person name="Perez-Sanchez L."/>
            <person name="Abouelleil A."/>
            <person name="Goldberg J."/>
            <person name="Young S."/>
            <person name="Zeng Q."/>
            <person name="Birren B.W."/>
        </authorList>
    </citation>
    <scope>NUCLEOTIDE SEQUENCE [LARGE SCALE GENOMIC DNA]</scope>
    <source>
        <strain evidence="3">ATCC 58251 / de Perez 2211183</strain>
    </source>
</reference>
<dbReference type="OrthoDB" id="5422628at2759"/>
<accession>U7Q5I7</accession>
<feature type="compositionally biased region" description="Basic and acidic residues" evidence="1">
    <location>
        <begin position="201"/>
        <end position="210"/>
    </location>
</feature>
<dbReference type="eggNOG" id="ENOG502RPIZ">
    <property type="taxonomic scope" value="Eukaryota"/>
</dbReference>
<feature type="compositionally biased region" description="Acidic residues" evidence="1">
    <location>
        <begin position="589"/>
        <end position="602"/>
    </location>
</feature>